<gene>
    <name evidence="1" type="ORF">C5167_014945</name>
</gene>
<proteinExistence type="predicted"/>
<dbReference type="Gramene" id="RZC56083">
    <property type="protein sequence ID" value="RZC56083"/>
    <property type="gene ID" value="C5167_014945"/>
</dbReference>
<keyword evidence="2" id="KW-1185">Reference proteome</keyword>
<accession>A0A4Y7J4M0</accession>
<organism evidence="1 2">
    <name type="scientific">Papaver somniferum</name>
    <name type="common">Opium poppy</name>
    <dbReference type="NCBI Taxonomy" id="3469"/>
    <lineage>
        <taxon>Eukaryota</taxon>
        <taxon>Viridiplantae</taxon>
        <taxon>Streptophyta</taxon>
        <taxon>Embryophyta</taxon>
        <taxon>Tracheophyta</taxon>
        <taxon>Spermatophyta</taxon>
        <taxon>Magnoliopsida</taxon>
        <taxon>Ranunculales</taxon>
        <taxon>Papaveraceae</taxon>
        <taxon>Papaveroideae</taxon>
        <taxon>Papaver</taxon>
    </lineage>
</organism>
<sequence>MAYLDTLKMPVVLTAVAVALFAKVLMMAVKDGYEFFGNAGALKSSDEIQCKVKSMAFVPPASPHSSLASALESVEGFVHMFGTSR</sequence>
<name>A0A4Y7J4M0_PAPSO</name>
<evidence type="ECO:0000313" key="1">
    <source>
        <dbReference type="EMBL" id="RZC56083.1"/>
    </source>
</evidence>
<dbReference type="EMBL" id="CM010717">
    <property type="protein sequence ID" value="RZC56083.1"/>
    <property type="molecule type" value="Genomic_DNA"/>
</dbReference>
<protein>
    <submittedName>
        <fullName evidence="1">Uncharacterized protein</fullName>
    </submittedName>
</protein>
<reference evidence="1 2" key="1">
    <citation type="journal article" date="2018" name="Science">
        <title>The opium poppy genome and morphinan production.</title>
        <authorList>
            <person name="Guo L."/>
            <person name="Winzer T."/>
            <person name="Yang X."/>
            <person name="Li Y."/>
            <person name="Ning Z."/>
            <person name="He Z."/>
            <person name="Teodor R."/>
            <person name="Lu Y."/>
            <person name="Bowser T.A."/>
            <person name="Graham I.A."/>
            <person name="Ye K."/>
        </authorList>
    </citation>
    <scope>NUCLEOTIDE SEQUENCE [LARGE SCALE GENOMIC DNA]</scope>
    <source>
        <strain evidence="2">cv. HN1</strain>
        <tissue evidence="1">Leaves</tissue>
    </source>
</reference>
<dbReference type="Proteomes" id="UP000316621">
    <property type="component" value="Chromosome 3"/>
</dbReference>
<evidence type="ECO:0000313" key="2">
    <source>
        <dbReference type="Proteomes" id="UP000316621"/>
    </source>
</evidence>
<dbReference type="AlphaFoldDB" id="A0A4Y7J4M0"/>